<keyword evidence="3" id="KW-1185">Reference proteome</keyword>
<keyword evidence="1" id="KW-0732">Signal</keyword>
<proteinExistence type="predicted"/>
<feature type="chain" id="PRO_5046846219" evidence="1">
    <location>
        <begin position="31"/>
        <end position="371"/>
    </location>
</feature>
<protein>
    <submittedName>
        <fullName evidence="2">Uncharacterized protein</fullName>
    </submittedName>
</protein>
<evidence type="ECO:0000256" key="1">
    <source>
        <dbReference type="SAM" id="SignalP"/>
    </source>
</evidence>
<organism evidence="2 3">
    <name type="scientific">Sphingomonas bisphenolicum</name>
    <dbReference type="NCBI Taxonomy" id="296544"/>
    <lineage>
        <taxon>Bacteria</taxon>
        <taxon>Pseudomonadati</taxon>
        <taxon>Pseudomonadota</taxon>
        <taxon>Alphaproteobacteria</taxon>
        <taxon>Sphingomonadales</taxon>
        <taxon>Sphingomonadaceae</taxon>
        <taxon>Sphingomonas</taxon>
    </lineage>
</organism>
<evidence type="ECO:0000313" key="3">
    <source>
        <dbReference type="Proteomes" id="UP001059971"/>
    </source>
</evidence>
<reference evidence="2" key="1">
    <citation type="submission" date="2018-07" db="EMBL/GenBank/DDBJ databases">
        <title>Complete genome sequence of Sphingomonas bisphenolicum strain AO1, a bisphenol A degradative bacterium isolated from Japanese farm field.</title>
        <authorList>
            <person name="Murakami M."/>
            <person name="Koh M."/>
            <person name="Koba S."/>
            <person name="Matsumura Y."/>
        </authorList>
    </citation>
    <scope>NUCLEOTIDE SEQUENCE</scope>
    <source>
        <strain evidence="2">AO1</strain>
    </source>
</reference>
<name>A0ABM7FZQ6_9SPHN</name>
<sequence>MEMKSLMHRYYGRFLLALMALSMVSSSNGATQEKPKSVSLIFNLDQGMPNGIIENLDLGGLDRALDTVQSFETKYKVYALYSPLTARTDRLKRVLAATARHRMRFILDVYSSDVIAIGNIGTRVRADAIPHEGLAISLKALEQIKRDPLIGPFFAGIRFHEVAAVDFTVKACLDSKSGPNRVDWCDHFQRNLRQRNILQPSKIRPFFEFARRHRMMILWSDWKWDQGTIAQEEQLATLLASGRYSDLLVLQFANNLPGEAARTNDSAWQSWLKRYRPAVGHTVHALGLSDQSWTCANQKSCPSSVIIQWMKRGLEGRATIFSFEPSFYYFLLPEEQHPVGYPNAPQWRSTSGKASPALRLLAKELGVERLD</sequence>
<feature type="signal peptide" evidence="1">
    <location>
        <begin position="1"/>
        <end position="30"/>
    </location>
</feature>
<dbReference type="EMBL" id="AP018817">
    <property type="protein sequence ID" value="BBF69218.1"/>
    <property type="molecule type" value="Genomic_DNA"/>
</dbReference>
<gene>
    <name evidence="2" type="ORF">SBA_ch1_14180</name>
</gene>
<evidence type="ECO:0000313" key="2">
    <source>
        <dbReference type="EMBL" id="BBF69218.1"/>
    </source>
</evidence>
<dbReference type="Proteomes" id="UP001059971">
    <property type="component" value="Chromosome 1"/>
</dbReference>
<accession>A0ABM7FZQ6</accession>